<dbReference type="AlphaFoldDB" id="A0A6A5VWT7"/>
<organism evidence="3 4">
    <name type="scientific">Bimuria novae-zelandiae CBS 107.79</name>
    <dbReference type="NCBI Taxonomy" id="1447943"/>
    <lineage>
        <taxon>Eukaryota</taxon>
        <taxon>Fungi</taxon>
        <taxon>Dikarya</taxon>
        <taxon>Ascomycota</taxon>
        <taxon>Pezizomycotina</taxon>
        <taxon>Dothideomycetes</taxon>
        <taxon>Pleosporomycetidae</taxon>
        <taxon>Pleosporales</taxon>
        <taxon>Massarineae</taxon>
        <taxon>Didymosphaeriaceae</taxon>
        <taxon>Bimuria</taxon>
    </lineage>
</organism>
<gene>
    <name evidence="3" type="ORF">BU23DRAFT_642837</name>
</gene>
<accession>A0A6A5VWT7</accession>
<keyword evidence="1" id="KW-0479">Metal-binding</keyword>
<sequence>MTVDTHAHSLWDLPGLREHVIGKSKSGIRNGPHILHECENCLEVFLEKSDLDHHEKAYRCTRQDFYPLPAEGVGKRLSREIPELPQGPKSRGPQYEALWKRWYIVVNGDDPLPQACCKTLSVSPPLTLLTALDFDKFVACCNDLFFSRTLQEATSIDVFAPFANGPEGKGA</sequence>
<dbReference type="Proteomes" id="UP000800036">
    <property type="component" value="Unassembled WGS sequence"/>
</dbReference>
<proteinExistence type="predicted"/>
<reference evidence="3" key="1">
    <citation type="journal article" date="2020" name="Stud. Mycol.">
        <title>101 Dothideomycetes genomes: a test case for predicting lifestyles and emergence of pathogens.</title>
        <authorList>
            <person name="Haridas S."/>
            <person name="Albert R."/>
            <person name="Binder M."/>
            <person name="Bloem J."/>
            <person name="Labutti K."/>
            <person name="Salamov A."/>
            <person name="Andreopoulos B."/>
            <person name="Baker S."/>
            <person name="Barry K."/>
            <person name="Bills G."/>
            <person name="Bluhm B."/>
            <person name="Cannon C."/>
            <person name="Castanera R."/>
            <person name="Culley D."/>
            <person name="Daum C."/>
            <person name="Ezra D."/>
            <person name="Gonzalez J."/>
            <person name="Henrissat B."/>
            <person name="Kuo A."/>
            <person name="Liang C."/>
            <person name="Lipzen A."/>
            <person name="Lutzoni F."/>
            <person name="Magnuson J."/>
            <person name="Mondo S."/>
            <person name="Nolan M."/>
            <person name="Ohm R."/>
            <person name="Pangilinan J."/>
            <person name="Park H.-J."/>
            <person name="Ramirez L."/>
            <person name="Alfaro M."/>
            <person name="Sun H."/>
            <person name="Tritt A."/>
            <person name="Yoshinaga Y."/>
            <person name="Zwiers L.-H."/>
            <person name="Turgeon B."/>
            <person name="Goodwin S."/>
            <person name="Spatafora J."/>
            <person name="Crous P."/>
            <person name="Grigoriev I."/>
        </authorList>
    </citation>
    <scope>NUCLEOTIDE SEQUENCE</scope>
    <source>
        <strain evidence="3">CBS 107.79</strain>
    </source>
</reference>
<keyword evidence="1" id="KW-0862">Zinc</keyword>
<dbReference type="GO" id="GO:0008270">
    <property type="term" value="F:zinc ion binding"/>
    <property type="evidence" value="ECO:0007669"/>
    <property type="project" value="UniProtKB-KW"/>
</dbReference>
<protein>
    <recommendedName>
        <fullName evidence="2">C2H2-type domain-containing protein</fullName>
    </recommendedName>
</protein>
<evidence type="ECO:0000256" key="1">
    <source>
        <dbReference type="PROSITE-ProRule" id="PRU00042"/>
    </source>
</evidence>
<evidence type="ECO:0000313" key="3">
    <source>
        <dbReference type="EMBL" id="KAF1979346.1"/>
    </source>
</evidence>
<feature type="domain" description="C2H2-type" evidence="2">
    <location>
        <begin position="36"/>
        <end position="63"/>
    </location>
</feature>
<dbReference type="InterPro" id="IPR013087">
    <property type="entry name" value="Znf_C2H2_type"/>
</dbReference>
<evidence type="ECO:0000259" key="2">
    <source>
        <dbReference type="PROSITE" id="PS50157"/>
    </source>
</evidence>
<dbReference type="PROSITE" id="PS50157">
    <property type="entry name" value="ZINC_FINGER_C2H2_2"/>
    <property type="match status" value="1"/>
</dbReference>
<dbReference type="EMBL" id="ML976658">
    <property type="protein sequence ID" value="KAF1979346.1"/>
    <property type="molecule type" value="Genomic_DNA"/>
</dbReference>
<evidence type="ECO:0000313" key="4">
    <source>
        <dbReference type="Proteomes" id="UP000800036"/>
    </source>
</evidence>
<keyword evidence="1" id="KW-0863">Zinc-finger</keyword>
<keyword evidence="4" id="KW-1185">Reference proteome</keyword>
<name>A0A6A5VWT7_9PLEO</name>